<evidence type="ECO:0000313" key="3">
    <source>
        <dbReference type="EMBL" id="GAA0152700.1"/>
    </source>
</evidence>
<dbReference type="AlphaFoldDB" id="A0AAV3PN89"/>
<feature type="domain" description="VQ" evidence="2">
    <location>
        <begin position="152"/>
        <end position="179"/>
    </location>
</feature>
<dbReference type="PANTHER" id="PTHR33179:SF4">
    <property type="entry name" value="VQ MOTIF-CONTAINING PROTEIN"/>
    <property type="match status" value="1"/>
</dbReference>
<name>A0AAV3PN89_LITER</name>
<sequence>MDSGNSDSFQSSNGGDEEYNSHGGGDTISAFINQSTTRTGGLMYNPLLHPSTNQSMFDPINSNYQNMQNNLLLNNNNLDFVWSKTPRSDPNCTESTNPLSSQQLCTIQNINLPSSSVTEMMNTTSSLQVSEKHGLASVNCQNNKKRSRASRRAPTTVLTTDTTNFRAMVQEFTGIPAPPFTSSSSLFPRNTKLDNIFGTPSSMRTNNLEYFSTPFSTKVVQPILSQTYSSTMLGVSMADSLRTNVDDSYKLLQSSNHFTMQNPILASLLQSNPPKLSISDNYQSIFESKTRHGSMQIQSSNRVLDEFGGLGQGLVDKNGSLGALPGLVSTDPARSFSNNNNGGCDDLSRNVANGKRLKGMIEDGATNEGIMEIWNCSSTE</sequence>
<accession>A0AAV3PN89</accession>
<dbReference type="EMBL" id="BAABME010018126">
    <property type="protein sequence ID" value="GAA0152700.1"/>
    <property type="molecule type" value="Genomic_DNA"/>
</dbReference>
<keyword evidence="4" id="KW-1185">Reference proteome</keyword>
<feature type="region of interest" description="Disordered" evidence="1">
    <location>
        <begin position="1"/>
        <end position="30"/>
    </location>
</feature>
<gene>
    <name evidence="3" type="ORF">LIER_37541</name>
</gene>
<reference evidence="3 4" key="1">
    <citation type="submission" date="2024-01" db="EMBL/GenBank/DDBJ databases">
        <title>The complete chloroplast genome sequence of Lithospermum erythrorhizon: insights into the phylogenetic relationship among Boraginaceae species and the maternal lineages of purple gromwells.</title>
        <authorList>
            <person name="Okada T."/>
            <person name="Watanabe K."/>
        </authorList>
    </citation>
    <scope>NUCLEOTIDE SEQUENCE [LARGE SCALE GENOMIC DNA]</scope>
</reference>
<dbReference type="PANTHER" id="PTHR33179">
    <property type="entry name" value="VQ MOTIF-CONTAINING PROTEIN"/>
    <property type="match status" value="1"/>
</dbReference>
<proteinExistence type="predicted"/>
<evidence type="ECO:0000313" key="4">
    <source>
        <dbReference type="Proteomes" id="UP001454036"/>
    </source>
</evidence>
<dbReference type="Proteomes" id="UP001454036">
    <property type="component" value="Unassembled WGS sequence"/>
</dbReference>
<dbReference type="Pfam" id="PF05678">
    <property type="entry name" value="VQ"/>
    <property type="match status" value="1"/>
</dbReference>
<dbReference type="InterPro" id="IPR008889">
    <property type="entry name" value="VQ"/>
</dbReference>
<feature type="compositionally biased region" description="Polar residues" evidence="1">
    <location>
        <begin position="1"/>
        <end position="14"/>
    </location>
</feature>
<dbReference type="InterPro" id="IPR039609">
    <property type="entry name" value="VQ_15/22"/>
</dbReference>
<evidence type="ECO:0000259" key="2">
    <source>
        <dbReference type="Pfam" id="PF05678"/>
    </source>
</evidence>
<evidence type="ECO:0000256" key="1">
    <source>
        <dbReference type="SAM" id="MobiDB-lite"/>
    </source>
</evidence>
<comment type="caution">
    <text evidence="3">The sequence shown here is derived from an EMBL/GenBank/DDBJ whole genome shotgun (WGS) entry which is preliminary data.</text>
</comment>
<organism evidence="3 4">
    <name type="scientific">Lithospermum erythrorhizon</name>
    <name type="common">Purple gromwell</name>
    <name type="synonym">Lithospermum officinale var. erythrorhizon</name>
    <dbReference type="NCBI Taxonomy" id="34254"/>
    <lineage>
        <taxon>Eukaryota</taxon>
        <taxon>Viridiplantae</taxon>
        <taxon>Streptophyta</taxon>
        <taxon>Embryophyta</taxon>
        <taxon>Tracheophyta</taxon>
        <taxon>Spermatophyta</taxon>
        <taxon>Magnoliopsida</taxon>
        <taxon>eudicotyledons</taxon>
        <taxon>Gunneridae</taxon>
        <taxon>Pentapetalae</taxon>
        <taxon>asterids</taxon>
        <taxon>lamiids</taxon>
        <taxon>Boraginales</taxon>
        <taxon>Boraginaceae</taxon>
        <taxon>Boraginoideae</taxon>
        <taxon>Lithospermeae</taxon>
        <taxon>Lithospermum</taxon>
    </lineage>
</organism>
<protein>
    <recommendedName>
        <fullName evidence="2">VQ domain-containing protein</fullName>
    </recommendedName>
</protein>